<dbReference type="InterPro" id="IPR003594">
    <property type="entry name" value="HATPase_dom"/>
</dbReference>
<dbReference type="PRINTS" id="PR00344">
    <property type="entry name" value="BCTRLSENSOR"/>
</dbReference>
<sequence>MSLPDQGREAEAAAALGFDLSECAQEPIHRLGRIQSHGTLLAVEADTGTVDTAALNTGCLLGIAAEELVGGPITRVLSPEQWAEALEIGAQHEAASLVLPVSIDVAGAPRMFDVTAHRQGPLLVLECEPRAVAAPHFAHFYQGVRRALTRLRSSRTAAECYREATHEIRALTGFDRVVAYRFDGENGPGEVVAEELTAGHEPWLGLWFPASDIPPQARRLYRDNWIRAIADVDDISVGLHPPLRADSSLPLDLSNSVLRTVSGFHLEYLRNIGVKSSMSVSVLREGELWGLIACHGYGAVTIPPELRAACEFFGVAFSLQLAVIEEREQAEALTASRERLGQIIPRVTSDLEDSLLAGDDAFRTLLEADGAVLCRGGRSVISGMSVPPALLENLRARAAGLAPGTVWSTDRLSEEPDHPDDMAESGPAGVMMVALSRSGDFLAWFRRARPTARQWAADPSRPVQVGPRGERLTPRGSGAVFRAVVHGQSLPWTPTDRATAQELWRTLTGLVLRHEAELAALNEQLRITNSDLDAFAHVAAHDLKEPLRGISNAATFVIEDAAAELDATTVRRMLTMRRLAGRMDDLLNSLLHFARLGRGGLHRTRVPLGRALDSALDVAGERLAESHVRVIRNDLPEVYADENRLYEVLVNLLVNAAKYAADRDDRTVEVRVDMLRPPSGGPPQQTVVVRDNGIGIPSDQQHDVFELFRRLHGPGERGGGTGVGLAIVKRIVERHGGELWLDSEPGRGTTFFFTLGQEGG</sequence>
<evidence type="ECO:0000256" key="6">
    <source>
        <dbReference type="ARBA" id="ARBA00022553"/>
    </source>
</evidence>
<comment type="subcellular location">
    <subcellularLocation>
        <location evidence="2">Cell membrane</location>
    </subcellularLocation>
</comment>
<evidence type="ECO:0000256" key="7">
    <source>
        <dbReference type="ARBA" id="ARBA00022606"/>
    </source>
</evidence>
<dbReference type="InterPro" id="IPR003661">
    <property type="entry name" value="HisK_dim/P_dom"/>
</dbReference>
<dbReference type="Gene3D" id="1.10.287.130">
    <property type="match status" value="1"/>
</dbReference>
<comment type="catalytic activity">
    <reaction evidence="1">
        <text>ATP + protein L-histidine = ADP + protein N-phospho-L-histidine.</text>
        <dbReference type="EC" id="2.7.13.3"/>
    </reaction>
</comment>
<dbReference type="InterPro" id="IPR003018">
    <property type="entry name" value="GAF"/>
</dbReference>
<evidence type="ECO:0000313" key="17">
    <source>
        <dbReference type="Proteomes" id="UP001229952"/>
    </source>
</evidence>
<evidence type="ECO:0000256" key="13">
    <source>
        <dbReference type="ARBA" id="ARBA00039401"/>
    </source>
</evidence>
<evidence type="ECO:0000259" key="15">
    <source>
        <dbReference type="PROSITE" id="PS50109"/>
    </source>
</evidence>
<keyword evidence="12" id="KW-0675">Receptor</keyword>
<dbReference type="InterPro" id="IPR035965">
    <property type="entry name" value="PAS-like_dom_sf"/>
</dbReference>
<dbReference type="Proteomes" id="UP001229952">
    <property type="component" value="Chromosome"/>
</dbReference>
<dbReference type="SMART" id="SM00387">
    <property type="entry name" value="HATPase_c"/>
    <property type="match status" value="1"/>
</dbReference>
<dbReference type="InterPro" id="IPR016132">
    <property type="entry name" value="Phyto_chromo_attachment"/>
</dbReference>
<name>A0ABY9I6S4_9ACTN</name>
<evidence type="ECO:0000256" key="10">
    <source>
        <dbReference type="ARBA" id="ARBA00022991"/>
    </source>
</evidence>
<dbReference type="InterPro" id="IPR029016">
    <property type="entry name" value="GAF-like_dom_sf"/>
</dbReference>
<dbReference type="Pfam" id="PF00512">
    <property type="entry name" value="HisKA"/>
    <property type="match status" value="1"/>
</dbReference>
<dbReference type="Gene3D" id="3.30.450.40">
    <property type="match status" value="1"/>
</dbReference>
<dbReference type="InterPro" id="IPR036890">
    <property type="entry name" value="HATPase_C_sf"/>
</dbReference>
<keyword evidence="8" id="KW-0808">Transferase</keyword>
<evidence type="ECO:0000256" key="9">
    <source>
        <dbReference type="ARBA" id="ARBA00022777"/>
    </source>
</evidence>
<evidence type="ECO:0000256" key="3">
    <source>
        <dbReference type="ARBA" id="ARBA00006402"/>
    </source>
</evidence>
<organism evidence="16 17">
    <name type="scientific">Streptomyces laculatispora</name>
    <dbReference type="NCBI Taxonomy" id="887464"/>
    <lineage>
        <taxon>Bacteria</taxon>
        <taxon>Bacillati</taxon>
        <taxon>Actinomycetota</taxon>
        <taxon>Actinomycetes</taxon>
        <taxon>Kitasatosporales</taxon>
        <taxon>Streptomycetaceae</taxon>
        <taxon>Streptomyces</taxon>
    </lineage>
</organism>
<dbReference type="SUPFAM" id="SSF55785">
    <property type="entry name" value="PYP-like sensor domain (PAS domain)"/>
    <property type="match status" value="1"/>
</dbReference>
<dbReference type="InterPro" id="IPR050351">
    <property type="entry name" value="BphY/WalK/GraS-like"/>
</dbReference>
<evidence type="ECO:0000256" key="8">
    <source>
        <dbReference type="ARBA" id="ARBA00022679"/>
    </source>
</evidence>
<dbReference type="InterPro" id="IPR043150">
    <property type="entry name" value="Phytochrome_PHY_sf"/>
</dbReference>
<keyword evidence="16" id="KW-0067">ATP-binding</keyword>
<keyword evidence="10" id="KW-0157">Chromophore</keyword>
<dbReference type="Pfam" id="PF02518">
    <property type="entry name" value="HATPase_c"/>
    <property type="match status" value="1"/>
</dbReference>
<dbReference type="SUPFAM" id="SSF47384">
    <property type="entry name" value="Homodimeric domain of signal transducing histidine kinase"/>
    <property type="match status" value="1"/>
</dbReference>
<dbReference type="PANTHER" id="PTHR42878:SF15">
    <property type="entry name" value="BACTERIOPHYTOCHROME"/>
    <property type="match status" value="1"/>
</dbReference>
<dbReference type="Gene3D" id="3.30.565.10">
    <property type="entry name" value="Histidine kinase-like ATPase, C-terminal domain"/>
    <property type="match status" value="1"/>
</dbReference>
<gene>
    <name evidence="16" type="ORF">P8A22_20775</name>
</gene>
<reference evidence="16 17" key="1">
    <citation type="submission" date="2023-03" db="EMBL/GenBank/DDBJ databases">
        <title>Isolation and description of six Streptomyces strains from soil environments, able to metabolize different microbial glucans.</title>
        <authorList>
            <person name="Widen T."/>
            <person name="Larsbrink J."/>
        </authorList>
    </citation>
    <scope>NUCLEOTIDE SEQUENCE [LARGE SCALE GENOMIC DNA]</scope>
    <source>
        <strain evidence="16 17">Mut2</strain>
    </source>
</reference>
<evidence type="ECO:0000256" key="5">
    <source>
        <dbReference type="ARBA" id="ARBA00022543"/>
    </source>
</evidence>
<dbReference type="SMART" id="SM00388">
    <property type="entry name" value="HisKA"/>
    <property type="match status" value="1"/>
</dbReference>
<feature type="domain" description="Phytochrome chromophore attachment site" evidence="14">
    <location>
        <begin position="156"/>
        <end position="315"/>
    </location>
</feature>
<dbReference type="SUPFAM" id="SSF55874">
    <property type="entry name" value="ATPase domain of HSP90 chaperone/DNA topoisomerase II/histidine kinase"/>
    <property type="match status" value="1"/>
</dbReference>
<feature type="domain" description="Histidine kinase" evidence="15">
    <location>
        <begin position="538"/>
        <end position="759"/>
    </location>
</feature>
<protein>
    <recommendedName>
        <fullName evidence="13">Sensor-like histidine kinase SenX3</fullName>
        <ecNumber evidence="4">2.7.13.3</ecNumber>
    </recommendedName>
</protein>
<evidence type="ECO:0000313" key="16">
    <source>
        <dbReference type="EMBL" id="WLQ42176.1"/>
    </source>
</evidence>
<comment type="similarity">
    <text evidence="3">In the N-terminal section; belongs to the phytochrome family.</text>
</comment>
<dbReference type="SUPFAM" id="SSF55781">
    <property type="entry name" value="GAF domain-like"/>
    <property type="match status" value="2"/>
</dbReference>
<evidence type="ECO:0000259" key="14">
    <source>
        <dbReference type="PROSITE" id="PS50046"/>
    </source>
</evidence>
<dbReference type="PROSITE" id="PS50046">
    <property type="entry name" value="PHYTOCHROME_2"/>
    <property type="match status" value="1"/>
</dbReference>
<keyword evidence="17" id="KW-1185">Reference proteome</keyword>
<accession>A0ABY9I6S4</accession>
<dbReference type="Pfam" id="PF01590">
    <property type="entry name" value="GAF"/>
    <property type="match status" value="1"/>
</dbReference>
<keyword evidence="16" id="KW-0547">Nucleotide-binding</keyword>
<dbReference type="InterPro" id="IPR013515">
    <property type="entry name" value="Phytochrome_cen-reg"/>
</dbReference>
<dbReference type="CDD" id="cd00082">
    <property type="entry name" value="HisKA"/>
    <property type="match status" value="1"/>
</dbReference>
<dbReference type="InterPro" id="IPR013654">
    <property type="entry name" value="PAS_2"/>
</dbReference>
<keyword evidence="9" id="KW-0418">Kinase</keyword>
<keyword evidence="5" id="KW-0600">Photoreceptor protein</keyword>
<dbReference type="Pfam" id="PF08446">
    <property type="entry name" value="PAS_2"/>
    <property type="match status" value="1"/>
</dbReference>
<dbReference type="EMBL" id="CP120992">
    <property type="protein sequence ID" value="WLQ42176.1"/>
    <property type="molecule type" value="Genomic_DNA"/>
</dbReference>
<dbReference type="PANTHER" id="PTHR42878">
    <property type="entry name" value="TWO-COMPONENT HISTIDINE KINASE"/>
    <property type="match status" value="1"/>
</dbReference>
<evidence type="ECO:0000256" key="11">
    <source>
        <dbReference type="ARBA" id="ARBA00023012"/>
    </source>
</evidence>
<keyword evidence="11" id="KW-0902">Two-component regulatory system</keyword>
<evidence type="ECO:0000256" key="4">
    <source>
        <dbReference type="ARBA" id="ARBA00012438"/>
    </source>
</evidence>
<dbReference type="SMART" id="SM00065">
    <property type="entry name" value="GAF"/>
    <property type="match status" value="1"/>
</dbReference>
<evidence type="ECO:0000256" key="1">
    <source>
        <dbReference type="ARBA" id="ARBA00000085"/>
    </source>
</evidence>
<keyword evidence="6" id="KW-0597">Phosphoprotein</keyword>
<dbReference type="GO" id="GO:0005524">
    <property type="term" value="F:ATP binding"/>
    <property type="evidence" value="ECO:0007669"/>
    <property type="project" value="UniProtKB-KW"/>
</dbReference>
<dbReference type="EC" id="2.7.13.3" evidence="4"/>
<dbReference type="PROSITE" id="PS50109">
    <property type="entry name" value="HIS_KIN"/>
    <property type="match status" value="1"/>
</dbReference>
<proteinExistence type="inferred from homology"/>
<keyword evidence="7" id="KW-0716">Sensory transduction</keyword>
<dbReference type="InterPro" id="IPR036097">
    <property type="entry name" value="HisK_dim/P_sf"/>
</dbReference>
<dbReference type="InterPro" id="IPR005467">
    <property type="entry name" value="His_kinase_dom"/>
</dbReference>
<dbReference type="InterPro" id="IPR004358">
    <property type="entry name" value="Sig_transdc_His_kin-like_C"/>
</dbReference>
<dbReference type="RefSeq" id="WP_306089311.1">
    <property type="nucleotide sequence ID" value="NZ_CP120992.1"/>
</dbReference>
<dbReference type="Pfam" id="PF00360">
    <property type="entry name" value="PHY"/>
    <property type="match status" value="1"/>
</dbReference>
<evidence type="ECO:0000256" key="2">
    <source>
        <dbReference type="ARBA" id="ARBA00004236"/>
    </source>
</evidence>
<dbReference type="Gene3D" id="3.30.450.270">
    <property type="match status" value="1"/>
</dbReference>
<evidence type="ECO:0000256" key="12">
    <source>
        <dbReference type="ARBA" id="ARBA00023170"/>
    </source>
</evidence>
<dbReference type="Gene3D" id="3.30.450.20">
    <property type="entry name" value="PAS domain"/>
    <property type="match status" value="1"/>
</dbReference>